<dbReference type="EMBL" id="CP006650">
    <property type="protein sequence ID" value="AGT09576.1"/>
    <property type="molecule type" value="Genomic_DNA"/>
</dbReference>
<feature type="region of interest" description="Disordered" evidence="1">
    <location>
        <begin position="138"/>
        <end position="196"/>
    </location>
</feature>
<dbReference type="KEGG" id="pami:JCM7686_2508"/>
<keyword evidence="2" id="KW-1133">Transmembrane helix</keyword>
<proteinExistence type="predicted"/>
<dbReference type="RefSeq" id="WP_020951214.1">
    <property type="nucleotide sequence ID" value="NC_022041.1"/>
</dbReference>
<protein>
    <submittedName>
        <fullName evidence="3">Uncharacterized protein</fullName>
    </submittedName>
</protein>
<evidence type="ECO:0000256" key="2">
    <source>
        <dbReference type="SAM" id="Phobius"/>
    </source>
</evidence>
<feature type="region of interest" description="Disordered" evidence="1">
    <location>
        <begin position="235"/>
        <end position="256"/>
    </location>
</feature>
<gene>
    <name evidence="3" type="ORF">JCM7686_2508</name>
</gene>
<dbReference type="eggNOG" id="COG3743">
    <property type="taxonomic scope" value="Bacteria"/>
</dbReference>
<dbReference type="PATRIC" id="fig|1367847.3.peg.2510"/>
<evidence type="ECO:0000313" key="3">
    <source>
        <dbReference type="EMBL" id="AGT09576.1"/>
    </source>
</evidence>
<name>S5YWK5_PARAH</name>
<evidence type="ECO:0000256" key="1">
    <source>
        <dbReference type="SAM" id="MobiDB-lite"/>
    </source>
</evidence>
<dbReference type="Proteomes" id="UP000015480">
    <property type="component" value="Chromosome"/>
</dbReference>
<feature type="transmembrane region" description="Helical" evidence="2">
    <location>
        <begin position="34"/>
        <end position="56"/>
    </location>
</feature>
<reference evidence="3 4" key="1">
    <citation type="journal article" date="2014" name="BMC Genomics">
        <title>Architecture and functions of a multipartite genome of the methylotrophic bacterium Paracoccus aminophilus JCM 7686, containing primary and secondary chromids.</title>
        <authorList>
            <person name="Dziewit L."/>
            <person name="Czarnecki J."/>
            <person name="Wibberg D."/>
            <person name="Radlinska M."/>
            <person name="Mrozek P."/>
            <person name="Szymczak M."/>
            <person name="Schluter A."/>
            <person name="Puhler A."/>
            <person name="Bartosik D."/>
        </authorList>
    </citation>
    <scope>NUCLEOTIDE SEQUENCE [LARGE SCALE GENOMIC DNA]</scope>
    <source>
        <strain evidence="3">JCM 7686</strain>
    </source>
</reference>
<organism evidence="3 4">
    <name type="scientific">Paracoccus aminophilus JCM 7686</name>
    <dbReference type="NCBI Taxonomy" id="1367847"/>
    <lineage>
        <taxon>Bacteria</taxon>
        <taxon>Pseudomonadati</taxon>
        <taxon>Pseudomonadota</taxon>
        <taxon>Alphaproteobacteria</taxon>
        <taxon>Rhodobacterales</taxon>
        <taxon>Paracoccaceae</taxon>
        <taxon>Paracoccus</taxon>
    </lineage>
</organism>
<keyword evidence="2" id="KW-0472">Membrane</keyword>
<feature type="transmembrane region" description="Helical" evidence="2">
    <location>
        <begin position="9"/>
        <end position="28"/>
    </location>
</feature>
<keyword evidence="4" id="KW-1185">Reference proteome</keyword>
<dbReference type="AlphaFoldDB" id="S5YWK5"/>
<sequence>MRQSDCTRNCWIVGAISGLVVMLFVSGIGETHWLGGLFLALVTCLLGGALLIWFVCEGAAPAYDVEAGLLNRRRAMPGKAVTPVETPLAAAPPVPAAATVSVAPAVAKAPAPIAPTPELASEPVAAPEPVLEPVETLTQAAPPAAARDEDVAPKDKAGKDKGTKAKDGKDKSAKDKSKDKAKAKKQKPDDLKRINGIGPKVEEALNKLGVSRFVEIAAWGADEIADYTKKLGRRGARIESDDWVGQAKQLSEGADD</sequence>
<dbReference type="STRING" id="1367847.JCM7686_2508"/>
<keyword evidence="2" id="KW-0812">Transmembrane</keyword>
<dbReference type="OrthoDB" id="9807941at2"/>
<dbReference type="HOGENOM" id="CLU_070816_1_0_5"/>
<dbReference type="Gene3D" id="1.10.150.20">
    <property type="entry name" value="5' to 3' exonuclease, C-terminal subdomain"/>
    <property type="match status" value="1"/>
</dbReference>
<accession>S5YWK5</accession>
<feature type="compositionally biased region" description="Basic and acidic residues" evidence="1">
    <location>
        <begin position="146"/>
        <end position="193"/>
    </location>
</feature>
<evidence type="ECO:0000313" key="4">
    <source>
        <dbReference type="Proteomes" id="UP000015480"/>
    </source>
</evidence>